<accession>A0A9D1TQD2</accession>
<evidence type="ECO:0000259" key="1">
    <source>
        <dbReference type="Pfam" id="PF07969"/>
    </source>
</evidence>
<dbReference type="PANTHER" id="PTHR43135">
    <property type="entry name" value="ALPHA-D-RIBOSE 1-METHYLPHOSPHONATE 5-TRIPHOSPHATE DIPHOSPHATASE"/>
    <property type="match status" value="1"/>
</dbReference>
<dbReference type="Gene3D" id="2.30.40.10">
    <property type="entry name" value="Urease, subunit C, domain 1"/>
    <property type="match status" value="2"/>
</dbReference>
<reference evidence="2" key="1">
    <citation type="journal article" date="2021" name="PeerJ">
        <title>Extensive microbial diversity within the chicken gut microbiome revealed by metagenomics and culture.</title>
        <authorList>
            <person name="Gilroy R."/>
            <person name="Ravi A."/>
            <person name="Getino M."/>
            <person name="Pursley I."/>
            <person name="Horton D.L."/>
            <person name="Alikhan N.F."/>
            <person name="Baker D."/>
            <person name="Gharbi K."/>
            <person name="Hall N."/>
            <person name="Watson M."/>
            <person name="Adriaenssens E.M."/>
            <person name="Foster-Nyarko E."/>
            <person name="Jarju S."/>
            <person name="Secka A."/>
            <person name="Antonio M."/>
            <person name="Oren A."/>
            <person name="Chaudhuri R.R."/>
            <person name="La Ragione R."/>
            <person name="Hildebrand F."/>
            <person name="Pallen M.J."/>
        </authorList>
    </citation>
    <scope>NUCLEOTIDE SEQUENCE</scope>
    <source>
        <strain evidence="2">ChiHecec2B26-446</strain>
    </source>
</reference>
<organism evidence="2 3">
    <name type="scientific">Candidatus Desulfovibrio intestinipullorum</name>
    <dbReference type="NCBI Taxonomy" id="2838536"/>
    <lineage>
        <taxon>Bacteria</taxon>
        <taxon>Pseudomonadati</taxon>
        <taxon>Thermodesulfobacteriota</taxon>
        <taxon>Desulfovibrionia</taxon>
        <taxon>Desulfovibrionales</taxon>
        <taxon>Desulfovibrionaceae</taxon>
        <taxon>Desulfovibrio</taxon>
    </lineage>
</organism>
<dbReference type="InterPro" id="IPR051781">
    <property type="entry name" value="Metallo-dep_Hydrolase"/>
</dbReference>
<sequence>MNELVFDNCTVVLEHETVQGHVLVRDGRIAAVAEGPAPQGVAHHDCEGGYLIPGLVELHTDNLERHLIPRPKVVWPMAESAFFAHDAEIIAAGITTVFDALSVGEYHDKGRIAMLGGAVKALNACKESDRLRADHLLHLRCEVADPRMQDLFFPLSDDPSLHLVSLMDHTPGQRQWRNTDTYRTYYSQIITWTDDEFSRMMDDLKARRDACADDNAASVVSFCHQRHLPMASHDDTLIEHVNEALANGIGISEFPTTVEAARYAAESGMTVLMGAPNIVRGGSHSGNASAQEVAEDGYLGALSSDYVPISLLGAVFTLAQNGTMSLPEALQLVTSRPADAVGLRDRGRIAEGLRADLAVLSLVDNIPLVRSVWREGRQVF</sequence>
<dbReference type="NCBIfam" id="TIGR02318">
    <property type="entry name" value="phosphono_phnM"/>
    <property type="match status" value="1"/>
</dbReference>
<dbReference type="Proteomes" id="UP000886752">
    <property type="component" value="Unassembled WGS sequence"/>
</dbReference>
<dbReference type="InterPro" id="IPR012696">
    <property type="entry name" value="PhnM"/>
</dbReference>
<dbReference type="Pfam" id="PF07969">
    <property type="entry name" value="Amidohydro_3"/>
    <property type="match status" value="1"/>
</dbReference>
<feature type="domain" description="Amidohydrolase 3" evidence="1">
    <location>
        <begin position="265"/>
        <end position="380"/>
    </location>
</feature>
<proteinExistence type="predicted"/>
<dbReference type="SUPFAM" id="SSF51556">
    <property type="entry name" value="Metallo-dependent hydrolases"/>
    <property type="match status" value="1"/>
</dbReference>
<comment type="caution">
    <text evidence="2">The sequence shown here is derived from an EMBL/GenBank/DDBJ whole genome shotgun (WGS) entry which is preliminary data.</text>
</comment>
<dbReference type="InterPro" id="IPR032466">
    <property type="entry name" value="Metal_Hydrolase"/>
</dbReference>
<dbReference type="GO" id="GO:0019700">
    <property type="term" value="P:organic phosphonate catabolic process"/>
    <property type="evidence" value="ECO:0007669"/>
    <property type="project" value="InterPro"/>
</dbReference>
<dbReference type="PANTHER" id="PTHR43135:SF3">
    <property type="entry name" value="ALPHA-D-RIBOSE 1-METHYLPHOSPHONATE 5-TRIPHOSPHATE DIPHOSPHATASE"/>
    <property type="match status" value="1"/>
</dbReference>
<dbReference type="NCBIfam" id="NF011981">
    <property type="entry name" value="PRK15446.1-2"/>
    <property type="match status" value="1"/>
</dbReference>
<dbReference type="InterPro" id="IPR013108">
    <property type="entry name" value="Amidohydro_3"/>
</dbReference>
<dbReference type="EC" id="3.6.1.63" evidence="2"/>
<dbReference type="AlphaFoldDB" id="A0A9D1TQD2"/>
<dbReference type="InterPro" id="IPR011059">
    <property type="entry name" value="Metal-dep_hydrolase_composite"/>
</dbReference>
<dbReference type="Gene3D" id="3.20.20.140">
    <property type="entry name" value="Metal-dependent hydrolases"/>
    <property type="match status" value="1"/>
</dbReference>
<dbReference type="NCBIfam" id="NF011984">
    <property type="entry name" value="PRK15446.1-5"/>
    <property type="match status" value="1"/>
</dbReference>
<dbReference type="NCBIfam" id="NF011990">
    <property type="entry name" value="PRK15446.2-6"/>
    <property type="match status" value="1"/>
</dbReference>
<gene>
    <name evidence="2" type="ORF">H9894_10645</name>
</gene>
<dbReference type="EMBL" id="DXHV01000084">
    <property type="protein sequence ID" value="HIW01625.1"/>
    <property type="molecule type" value="Genomic_DNA"/>
</dbReference>
<evidence type="ECO:0000313" key="3">
    <source>
        <dbReference type="Proteomes" id="UP000886752"/>
    </source>
</evidence>
<name>A0A9D1TQD2_9BACT</name>
<keyword evidence="2" id="KW-0378">Hydrolase</keyword>
<dbReference type="GO" id="GO:0016810">
    <property type="term" value="F:hydrolase activity, acting on carbon-nitrogen (but not peptide) bonds"/>
    <property type="evidence" value="ECO:0007669"/>
    <property type="project" value="InterPro"/>
</dbReference>
<protein>
    <submittedName>
        <fullName evidence="2">Alpha-D-ribose 1-methylphosphonate 5-triphosphate diphosphatase</fullName>
        <ecNumber evidence="2">3.6.1.63</ecNumber>
    </submittedName>
</protein>
<dbReference type="PIRSF" id="PIRSF038971">
    <property type="entry name" value="PhnM"/>
    <property type="match status" value="1"/>
</dbReference>
<dbReference type="SUPFAM" id="SSF51338">
    <property type="entry name" value="Composite domain of metallo-dependent hydrolases"/>
    <property type="match status" value="1"/>
</dbReference>
<evidence type="ECO:0000313" key="2">
    <source>
        <dbReference type="EMBL" id="HIW01625.1"/>
    </source>
</evidence>
<dbReference type="NCBIfam" id="NF011987">
    <property type="entry name" value="PRK15446.2-3"/>
    <property type="match status" value="1"/>
</dbReference>
<reference evidence="2" key="2">
    <citation type="submission" date="2021-04" db="EMBL/GenBank/DDBJ databases">
        <authorList>
            <person name="Gilroy R."/>
        </authorList>
    </citation>
    <scope>NUCLEOTIDE SEQUENCE</scope>
    <source>
        <strain evidence="2">ChiHecec2B26-446</strain>
    </source>
</reference>